<sequence length="92" mass="10407">MYLQCYINEKGEKVYTTKKESPLGSATESAHPGESPQPSCGFVRNLFELLKTNWVVVLIAARFSPDDKYSKERVLLKKRFGLLPIQGAPVKY</sequence>
<feature type="region of interest" description="Disordered" evidence="6">
    <location>
        <begin position="18"/>
        <end position="38"/>
    </location>
</feature>
<dbReference type="Gene3D" id="4.10.80.300">
    <property type="match status" value="1"/>
</dbReference>
<dbReference type="Proteomes" id="UP000032141">
    <property type="component" value="Chromosome C9"/>
</dbReference>
<keyword evidence="4" id="KW-0687">Ribonucleoprotein</keyword>
<dbReference type="InterPro" id="IPR036756">
    <property type="entry name" value="H/ACA_rnp_Nop10_sf"/>
</dbReference>
<dbReference type="Gene3D" id="2.20.28.40">
    <property type="entry name" value="H/ACA ribonucleoprotein complex, subunit Nop10"/>
    <property type="match status" value="1"/>
</dbReference>
<dbReference type="GO" id="GO:1904874">
    <property type="term" value="P:positive regulation of telomerase RNA localization to Cajal body"/>
    <property type="evidence" value="ECO:0007669"/>
    <property type="project" value="TreeGrafter"/>
</dbReference>
<accession>A0A0D3E3N2</accession>
<keyword evidence="8" id="KW-1185">Reference proteome</keyword>
<proteinExistence type="inferred from homology"/>
<dbReference type="Gramene" id="Bo9g028280.1">
    <property type="protein sequence ID" value="Bo9g028280.1"/>
    <property type="gene ID" value="Bo9g028280"/>
</dbReference>
<evidence type="ECO:0000313" key="8">
    <source>
        <dbReference type="Proteomes" id="UP000032141"/>
    </source>
</evidence>
<evidence type="ECO:0000256" key="1">
    <source>
        <dbReference type="ARBA" id="ARBA00009462"/>
    </source>
</evidence>
<dbReference type="GO" id="GO:0031429">
    <property type="term" value="C:box H/ACA snoRNP complex"/>
    <property type="evidence" value="ECO:0007669"/>
    <property type="project" value="TreeGrafter"/>
</dbReference>
<dbReference type="PANTHER" id="PTHR13305">
    <property type="entry name" value="RIBOSOME BIOGENESIS PROTEIN NOP10"/>
    <property type="match status" value="1"/>
</dbReference>
<dbReference type="InterPro" id="IPR007264">
    <property type="entry name" value="H/ACA_rnp_Nop10"/>
</dbReference>
<protein>
    <recommendedName>
        <fullName evidence="5">Nucleolar protein 10</fullName>
    </recommendedName>
</protein>
<dbReference type="STRING" id="109376.A0A0D3E3N2"/>
<keyword evidence="3" id="KW-0698">rRNA processing</keyword>
<name>A0A0D3E3N2_BRAOL</name>
<dbReference type="AlphaFoldDB" id="A0A0D3E3N2"/>
<evidence type="ECO:0000256" key="2">
    <source>
        <dbReference type="ARBA" id="ARBA00022517"/>
    </source>
</evidence>
<dbReference type="EnsemblPlants" id="Bo9g028280.1">
    <property type="protein sequence ID" value="Bo9g028280.1"/>
    <property type="gene ID" value="Bo9g028280"/>
</dbReference>
<dbReference type="HOGENOM" id="CLU_184680_0_0_1"/>
<evidence type="ECO:0000256" key="3">
    <source>
        <dbReference type="ARBA" id="ARBA00022552"/>
    </source>
</evidence>
<dbReference type="OMA" id="MYVLDKD"/>
<dbReference type="GO" id="GO:0070034">
    <property type="term" value="F:telomerase RNA binding"/>
    <property type="evidence" value="ECO:0007669"/>
    <property type="project" value="TreeGrafter"/>
</dbReference>
<dbReference type="GO" id="GO:0031118">
    <property type="term" value="P:rRNA pseudouridine synthesis"/>
    <property type="evidence" value="ECO:0007669"/>
    <property type="project" value="TreeGrafter"/>
</dbReference>
<dbReference type="GO" id="GO:0030515">
    <property type="term" value="F:snoRNA binding"/>
    <property type="evidence" value="ECO:0007669"/>
    <property type="project" value="InterPro"/>
</dbReference>
<evidence type="ECO:0000256" key="5">
    <source>
        <dbReference type="ARBA" id="ARBA00030185"/>
    </source>
</evidence>
<reference evidence="7" key="2">
    <citation type="submission" date="2015-03" db="UniProtKB">
        <authorList>
            <consortium name="EnsemblPlants"/>
        </authorList>
    </citation>
    <scope>IDENTIFICATION</scope>
</reference>
<dbReference type="PANTHER" id="PTHR13305:SF6">
    <property type="entry name" value="H_ACA RIBONUCLEOPROTEIN COMPLEX SUBUNIT 3-LIKE PROTEIN"/>
    <property type="match status" value="1"/>
</dbReference>
<dbReference type="GO" id="GO:0031120">
    <property type="term" value="P:snRNA pseudouridine synthesis"/>
    <property type="evidence" value="ECO:0007669"/>
    <property type="project" value="TreeGrafter"/>
</dbReference>
<evidence type="ECO:0000256" key="6">
    <source>
        <dbReference type="SAM" id="MobiDB-lite"/>
    </source>
</evidence>
<comment type="similarity">
    <text evidence="1">Belongs to the NOP10 family.</text>
</comment>
<dbReference type="Pfam" id="PF04135">
    <property type="entry name" value="Nop10p"/>
    <property type="match status" value="1"/>
</dbReference>
<evidence type="ECO:0000313" key="7">
    <source>
        <dbReference type="EnsemblPlants" id="Bo9g028280.1"/>
    </source>
</evidence>
<organism evidence="7 8">
    <name type="scientific">Brassica oleracea var. oleracea</name>
    <dbReference type="NCBI Taxonomy" id="109376"/>
    <lineage>
        <taxon>Eukaryota</taxon>
        <taxon>Viridiplantae</taxon>
        <taxon>Streptophyta</taxon>
        <taxon>Embryophyta</taxon>
        <taxon>Tracheophyta</taxon>
        <taxon>Spermatophyta</taxon>
        <taxon>Magnoliopsida</taxon>
        <taxon>eudicotyledons</taxon>
        <taxon>Gunneridae</taxon>
        <taxon>Pentapetalae</taxon>
        <taxon>rosids</taxon>
        <taxon>malvids</taxon>
        <taxon>Brassicales</taxon>
        <taxon>Brassicaceae</taxon>
        <taxon>Brassiceae</taxon>
        <taxon>Brassica</taxon>
    </lineage>
</organism>
<keyword evidence="2" id="KW-0690">Ribosome biogenesis</keyword>
<dbReference type="eggNOG" id="KOG3503">
    <property type="taxonomic scope" value="Eukaryota"/>
</dbReference>
<dbReference type="SUPFAM" id="SSF144210">
    <property type="entry name" value="Nop10-like SnoRNP"/>
    <property type="match status" value="2"/>
</dbReference>
<evidence type="ECO:0000256" key="4">
    <source>
        <dbReference type="ARBA" id="ARBA00023274"/>
    </source>
</evidence>
<reference evidence="7 8" key="1">
    <citation type="journal article" date="2014" name="Genome Biol.">
        <title>Transcriptome and methylome profiling reveals relics of genome dominance in the mesopolyploid Brassica oleracea.</title>
        <authorList>
            <person name="Parkin I.A."/>
            <person name="Koh C."/>
            <person name="Tang H."/>
            <person name="Robinson S.J."/>
            <person name="Kagale S."/>
            <person name="Clarke W.E."/>
            <person name="Town C.D."/>
            <person name="Nixon J."/>
            <person name="Krishnakumar V."/>
            <person name="Bidwell S.L."/>
            <person name="Denoeud F."/>
            <person name="Belcram H."/>
            <person name="Links M.G."/>
            <person name="Just J."/>
            <person name="Clarke C."/>
            <person name="Bender T."/>
            <person name="Huebert T."/>
            <person name="Mason A.S."/>
            <person name="Pires J.C."/>
            <person name="Barker G."/>
            <person name="Moore J."/>
            <person name="Walley P.G."/>
            <person name="Manoli S."/>
            <person name="Batley J."/>
            <person name="Edwards D."/>
            <person name="Nelson M.N."/>
            <person name="Wang X."/>
            <person name="Paterson A.H."/>
            <person name="King G."/>
            <person name="Bancroft I."/>
            <person name="Chalhoub B."/>
            <person name="Sharpe A.G."/>
        </authorList>
    </citation>
    <scope>NUCLEOTIDE SEQUENCE</scope>
    <source>
        <strain evidence="7 8">cv. TO1000</strain>
    </source>
</reference>